<dbReference type="InterPro" id="IPR000189">
    <property type="entry name" value="Transglyc_AS"/>
</dbReference>
<organism evidence="5 6">
    <name type="scientific">Neokomagataea anthophila</name>
    <dbReference type="NCBI Taxonomy" id="2826925"/>
    <lineage>
        <taxon>Bacteria</taxon>
        <taxon>Pseudomonadati</taxon>
        <taxon>Pseudomonadota</taxon>
        <taxon>Alphaproteobacteria</taxon>
        <taxon>Acetobacterales</taxon>
        <taxon>Acetobacteraceae</taxon>
        <taxon>Neokomagataea</taxon>
    </lineage>
</organism>
<name>A0ABS5E720_9PROT</name>
<comment type="similarity">
    <text evidence="1">Belongs to the transglycosylase Slt family.</text>
</comment>
<gene>
    <name evidence="5" type="ORF">KB213_06465</name>
</gene>
<dbReference type="PANTHER" id="PTHR37423:SF2">
    <property type="entry name" value="MEMBRANE-BOUND LYTIC MUREIN TRANSGLYCOSYLASE C"/>
    <property type="match status" value="1"/>
</dbReference>
<dbReference type="SUPFAM" id="SSF48435">
    <property type="entry name" value="Bacterial muramidases"/>
    <property type="match status" value="1"/>
</dbReference>
<dbReference type="InterPro" id="IPR008258">
    <property type="entry name" value="Transglycosylase_SLT_dom_1"/>
</dbReference>
<dbReference type="InterPro" id="IPR023346">
    <property type="entry name" value="Lysozyme-like_dom_sf"/>
</dbReference>
<evidence type="ECO:0000256" key="2">
    <source>
        <dbReference type="ARBA" id="ARBA00009387"/>
    </source>
</evidence>
<proteinExistence type="inferred from homology"/>
<feature type="domain" description="Transglycosylase SLT" evidence="4">
    <location>
        <begin position="467"/>
        <end position="568"/>
    </location>
</feature>
<evidence type="ECO:0000259" key="4">
    <source>
        <dbReference type="Pfam" id="PF01464"/>
    </source>
</evidence>
<keyword evidence="6" id="KW-1185">Reference proteome</keyword>
<evidence type="ECO:0000256" key="3">
    <source>
        <dbReference type="ARBA" id="ARBA00022729"/>
    </source>
</evidence>
<evidence type="ECO:0000256" key="1">
    <source>
        <dbReference type="ARBA" id="ARBA00007734"/>
    </source>
</evidence>
<protein>
    <submittedName>
        <fullName evidence="5">Lytic transglycosylase domain-containing protein</fullName>
    </submittedName>
</protein>
<dbReference type="InterPro" id="IPR008939">
    <property type="entry name" value="Lytic_TGlycosylase_superhlx_U"/>
</dbReference>
<comment type="similarity">
    <text evidence="2">Belongs to the virb1 family.</text>
</comment>
<evidence type="ECO:0000313" key="6">
    <source>
        <dbReference type="Proteomes" id="UP000677812"/>
    </source>
</evidence>
<dbReference type="Gene3D" id="1.10.530.10">
    <property type="match status" value="1"/>
</dbReference>
<sequence length="613" mass="67005">MAAGCLSLHGVLEHVDAAPLSARLQEWLTLTGTDGATYPAERYAAFLKNGPIWPEHSRLMWRYQTALSQETDAAQLQALCSGLPLSLPGAVLNCASYLPHVDQLARTLWRDGAGDGLEEAALEQRFGNVFTANDQWQRFESLAGSGRLTAARHQLVRLTLAQKPLALAHLALHTSSADADAAFASLPEQQKNDPVVLREYMHFLRRAERLDDVLALWDTRGAAAQRHAPSAIWTNERLTLARTFLLFGRNDDAARLARDVTLPLGDTARLEAEELSGFIALRVLGTPQEALAHFSTLHDAQALRFRASGWYWSGRSYAALGEDNQARQAYRAASRYPTMLHGQLALAALTDQSALLNGETGTVGFQQALHDALSGQIQPSPARLTRSDLIEAAQSLAEIGDYDHARLFLLLLQTVNPSPEGQKAVADLSLALHVPAGAVAASHSLARLGYSLYPQGYPNPWPVDADLPEGIILGVARQESAFNPDALSAAHAVGLLQLLPGAARDVVRRAHLHGYDVSAGGLKDPHTNLIVGSAYIRQLLERFDHVIPYALASYNAGPHRVDLWLKANPPVAQLNDETLLDWIERLPYRETRLYVLNIEANITLYSVESAFHE</sequence>
<dbReference type="SUPFAM" id="SSF53955">
    <property type="entry name" value="Lysozyme-like"/>
    <property type="match status" value="1"/>
</dbReference>
<reference evidence="5 6" key="1">
    <citation type="submission" date="2021-04" db="EMBL/GenBank/DDBJ databases">
        <title>The complete genome sequence of Neokomagataea sp. TBRC 2177.</title>
        <authorList>
            <person name="Charoenyingcharoen P."/>
            <person name="Yukphan P."/>
        </authorList>
    </citation>
    <scope>NUCLEOTIDE SEQUENCE [LARGE SCALE GENOMIC DNA]</scope>
    <source>
        <strain evidence="5 6">TBRC 2177</strain>
    </source>
</reference>
<dbReference type="Gene3D" id="1.25.20.10">
    <property type="entry name" value="Bacterial muramidases"/>
    <property type="match status" value="1"/>
</dbReference>
<dbReference type="EMBL" id="JAGRQH010000003">
    <property type="protein sequence ID" value="MBR0559695.1"/>
    <property type="molecule type" value="Genomic_DNA"/>
</dbReference>
<evidence type="ECO:0000313" key="5">
    <source>
        <dbReference type="EMBL" id="MBR0559695.1"/>
    </source>
</evidence>
<dbReference type="PANTHER" id="PTHR37423">
    <property type="entry name" value="SOLUBLE LYTIC MUREIN TRANSGLYCOSYLASE-RELATED"/>
    <property type="match status" value="1"/>
</dbReference>
<dbReference type="CDD" id="cd13401">
    <property type="entry name" value="Slt70-like"/>
    <property type="match status" value="1"/>
</dbReference>
<comment type="caution">
    <text evidence="5">The sequence shown here is derived from an EMBL/GenBank/DDBJ whole genome shotgun (WGS) entry which is preliminary data.</text>
</comment>
<dbReference type="Pfam" id="PF01464">
    <property type="entry name" value="SLT"/>
    <property type="match status" value="1"/>
</dbReference>
<dbReference type="Proteomes" id="UP000677812">
    <property type="component" value="Unassembled WGS sequence"/>
</dbReference>
<accession>A0ABS5E720</accession>
<dbReference type="PROSITE" id="PS00922">
    <property type="entry name" value="TRANSGLYCOSYLASE"/>
    <property type="match status" value="1"/>
</dbReference>
<keyword evidence="3" id="KW-0732">Signal</keyword>